<evidence type="ECO:0000256" key="2">
    <source>
        <dbReference type="ARBA" id="ARBA00004496"/>
    </source>
</evidence>
<dbReference type="NCBIfam" id="TIGR01628">
    <property type="entry name" value="PABP-1234"/>
    <property type="match status" value="1"/>
</dbReference>
<feature type="domain" description="PABC" evidence="16">
    <location>
        <begin position="595"/>
        <end position="672"/>
    </location>
</feature>
<reference evidence="18" key="1">
    <citation type="journal article" date="2018" name="Nat. Microbiol.">
        <title>Leveraging single-cell genomics to expand the fungal tree of life.</title>
        <authorList>
            <person name="Ahrendt S.R."/>
            <person name="Quandt C.A."/>
            <person name="Ciobanu D."/>
            <person name="Clum A."/>
            <person name="Salamov A."/>
            <person name="Andreopoulos B."/>
            <person name="Cheng J.F."/>
            <person name="Woyke T."/>
            <person name="Pelin A."/>
            <person name="Henrissat B."/>
            <person name="Reynolds N.K."/>
            <person name="Benny G.L."/>
            <person name="Smith M.E."/>
            <person name="James T.Y."/>
            <person name="Grigoriev I.V."/>
        </authorList>
    </citation>
    <scope>NUCLEOTIDE SEQUENCE [LARGE SCALE GENOMIC DNA]</scope>
    <source>
        <strain evidence="18">RSA 468</strain>
    </source>
</reference>
<gene>
    <name evidence="17" type="ORF">BJ085DRAFT_38812</name>
</gene>
<evidence type="ECO:0000256" key="10">
    <source>
        <dbReference type="ARBA" id="ARBA00022884"/>
    </source>
</evidence>
<dbReference type="Gene3D" id="3.30.70.330">
    <property type="match status" value="4"/>
</dbReference>
<dbReference type="FunFam" id="3.30.70.330:FF:000520">
    <property type="entry name" value="Polyadenylate-binding protein"/>
    <property type="match status" value="1"/>
</dbReference>
<dbReference type="SMART" id="SM00360">
    <property type="entry name" value="RRM"/>
    <property type="match status" value="4"/>
</dbReference>
<keyword evidence="10 12" id="KW-0694">RNA-binding</keyword>
<evidence type="ECO:0000256" key="11">
    <source>
        <dbReference type="ARBA" id="ARBA00023242"/>
    </source>
</evidence>
<evidence type="ECO:0000313" key="17">
    <source>
        <dbReference type="EMBL" id="RKP39985.1"/>
    </source>
</evidence>
<evidence type="ECO:0000259" key="15">
    <source>
        <dbReference type="PROSITE" id="PS50102"/>
    </source>
</evidence>
<comment type="function">
    <text evidence="13">Binds the poly(A) tail of mRNA.</text>
</comment>
<name>A0A4Q0A1N2_9FUNG</name>
<dbReference type="GO" id="GO:0006397">
    <property type="term" value="P:mRNA processing"/>
    <property type="evidence" value="ECO:0007669"/>
    <property type="project" value="UniProtKB-KW"/>
</dbReference>
<dbReference type="InterPro" id="IPR045305">
    <property type="entry name" value="RRM2_I_PABPs"/>
</dbReference>
<evidence type="ECO:0000256" key="9">
    <source>
        <dbReference type="ARBA" id="ARBA00022845"/>
    </source>
</evidence>
<dbReference type="InterPro" id="IPR036053">
    <property type="entry name" value="PABP-dom"/>
</dbReference>
<dbReference type="SMART" id="SM00361">
    <property type="entry name" value="RRM_1"/>
    <property type="match status" value="4"/>
</dbReference>
<dbReference type="FunFam" id="3.30.70.330:FF:000003">
    <property type="entry name" value="Polyadenylate-binding protein"/>
    <property type="match status" value="1"/>
</dbReference>
<keyword evidence="9" id="KW-0810">Translation regulation</keyword>
<evidence type="ECO:0000256" key="14">
    <source>
        <dbReference type="SAM" id="MobiDB-lite"/>
    </source>
</evidence>
<dbReference type="InterPro" id="IPR000504">
    <property type="entry name" value="RRM_dom"/>
</dbReference>
<dbReference type="STRING" id="215637.A0A4Q0A1N2"/>
<comment type="subcellular location">
    <subcellularLocation>
        <location evidence="2 13">Cytoplasm</location>
    </subcellularLocation>
    <subcellularLocation>
        <location evidence="1">Nucleus</location>
    </subcellularLocation>
</comment>
<feature type="domain" description="RRM" evidence="15">
    <location>
        <begin position="322"/>
        <end position="399"/>
    </location>
</feature>
<keyword evidence="6" id="KW-0507">mRNA processing</keyword>
<dbReference type="AlphaFoldDB" id="A0A4Q0A1N2"/>
<evidence type="ECO:0000256" key="4">
    <source>
        <dbReference type="ARBA" id="ARBA00022448"/>
    </source>
</evidence>
<dbReference type="Proteomes" id="UP000268162">
    <property type="component" value="Unassembled WGS sequence"/>
</dbReference>
<dbReference type="FunFam" id="3.30.70.330:FF:000091">
    <property type="entry name" value="Polyadenylate-binding protein"/>
    <property type="match status" value="1"/>
</dbReference>
<dbReference type="CDD" id="cd12378">
    <property type="entry name" value="RRM1_I_PABPs"/>
    <property type="match status" value="1"/>
</dbReference>
<feature type="domain" description="RRM" evidence="15">
    <location>
        <begin position="219"/>
        <end position="296"/>
    </location>
</feature>
<dbReference type="InterPro" id="IPR003954">
    <property type="entry name" value="RRM_euk-type"/>
</dbReference>
<evidence type="ECO:0000256" key="3">
    <source>
        <dbReference type="ARBA" id="ARBA00008557"/>
    </source>
</evidence>
<feature type="domain" description="RRM" evidence="15">
    <location>
        <begin position="127"/>
        <end position="203"/>
    </location>
</feature>
<dbReference type="GO" id="GO:0003723">
    <property type="term" value="F:RNA binding"/>
    <property type="evidence" value="ECO:0007669"/>
    <property type="project" value="UniProtKB-UniRule"/>
</dbReference>
<dbReference type="GO" id="GO:0051028">
    <property type="term" value="P:mRNA transport"/>
    <property type="evidence" value="ECO:0007669"/>
    <property type="project" value="UniProtKB-KW"/>
</dbReference>
<dbReference type="Gene3D" id="1.10.1900.10">
    <property type="entry name" value="c-terminal domain of poly(a) binding protein"/>
    <property type="match status" value="1"/>
</dbReference>
<keyword evidence="4" id="KW-0813">Transport</keyword>
<dbReference type="PROSITE" id="PS50102">
    <property type="entry name" value="RRM"/>
    <property type="match status" value="4"/>
</dbReference>
<feature type="domain" description="RRM" evidence="15">
    <location>
        <begin position="39"/>
        <end position="117"/>
    </location>
</feature>
<dbReference type="EMBL" id="ML002231">
    <property type="protein sequence ID" value="RKP39985.1"/>
    <property type="molecule type" value="Genomic_DNA"/>
</dbReference>
<evidence type="ECO:0000256" key="13">
    <source>
        <dbReference type="RuleBase" id="RU362004"/>
    </source>
</evidence>
<dbReference type="SUPFAM" id="SSF54928">
    <property type="entry name" value="RNA-binding domain, RBD"/>
    <property type="match status" value="2"/>
</dbReference>
<feature type="compositionally biased region" description="Gly residues" evidence="14">
    <location>
        <begin position="505"/>
        <end position="517"/>
    </location>
</feature>
<proteinExistence type="inferred from homology"/>
<evidence type="ECO:0000256" key="7">
    <source>
        <dbReference type="ARBA" id="ARBA00022737"/>
    </source>
</evidence>
<dbReference type="InterPro" id="IPR012677">
    <property type="entry name" value="Nucleotide-bd_a/b_plait_sf"/>
</dbReference>
<dbReference type="PANTHER" id="PTHR24012">
    <property type="entry name" value="RNA BINDING PROTEIN"/>
    <property type="match status" value="1"/>
</dbReference>
<dbReference type="FunFam" id="3.30.70.330:FF:000648">
    <property type="entry name" value="Polyadenylate-binding protein"/>
    <property type="match status" value="1"/>
</dbReference>
<comment type="similarity">
    <text evidence="3 13">Belongs to the polyadenylate-binding protein type-1 family.</text>
</comment>
<feature type="region of interest" description="Disordered" evidence="14">
    <location>
        <begin position="454"/>
        <end position="610"/>
    </location>
</feature>
<dbReference type="InterPro" id="IPR006515">
    <property type="entry name" value="PABP_1234"/>
</dbReference>
<protein>
    <recommendedName>
        <fullName evidence="13">Polyadenylate-binding protein</fullName>
        <shortName evidence="13">PABP</shortName>
    </recommendedName>
</protein>
<evidence type="ECO:0000256" key="8">
    <source>
        <dbReference type="ARBA" id="ARBA00022816"/>
    </source>
</evidence>
<evidence type="ECO:0000256" key="12">
    <source>
        <dbReference type="PROSITE-ProRule" id="PRU00176"/>
    </source>
</evidence>
<organism evidence="17 18">
    <name type="scientific">Dimargaris cristalligena</name>
    <dbReference type="NCBI Taxonomy" id="215637"/>
    <lineage>
        <taxon>Eukaryota</taxon>
        <taxon>Fungi</taxon>
        <taxon>Fungi incertae sedis</taxon>
        <taxon>Zoopagomycota</taxon>
        <taxon>Kickxellomycotina</taxon>
        <taxon>Dimargaritomycetes</taxon>
        <taxon>Dimargaritales</taxon>
        <taxon>Dimargaritaceae</taxon>
        <taxon>Dimargaris</taxon>
    </lineage>
</organism>
<dbReference type="GO" id="GO:0005634">
    <property type="term" value="C:nucleus"/>
    <property type="evidence" value="ECO:0007669"/>
    <property type="project" value="UniProtKB-SubCell"/>
</dbReference>
<feature type="compositionally biased region" description="Polar residues" evidence="14">
    <location>
        <begin position="560"/>
        <end position="570"/>
    </location>
</feature>
<keyword evidence="7" id="KW-0677">Repeat</keyword>
<keyword evidence="5 13" id="KW-0963">Cytoplasm</keyword>
<dbReference type="CDD" id="cd12379">
    <property type="entry name" value="RRM2_I_PABPs"/>
    <property type="match status" value="1"/>
</dbReference>
<dbReference type="PROSITE" id="PS51309">
    <property type="entry name" value="PABC"/>
    <property type="match status" value="1"/>
</dbReference>
<evidence type="ECO:0000259" key="16">
    <source>
        <dbReference type="PROSITE" id="PS51309"/>
    </source>
</evidence>
<dbReference type="Pfam" id="PF00658">
    <property type="entry name" value="MLLE"/>
    <property type="match status" value="1"/>
</dbReference>
<dbReference type="GO" id="GO:0005737">
    <property type="term" value="C:cytoplasm"/>
    <property type="evidence" value="ECO:0007669"/>
    <property type="project" value="UniProtKB-SubCell"/>
</dbReference>
<keyword evidence="8" id="KW-0509">mRNA transport</keyword>
<evidence type="ECO:0000256" key="5">
    <source>
        <dbReference type="ARBA" id="ARBA00022490"/>
    </source>
</evidence>
<feature type="compositionally biased region" description="Gly residues" evidence="14">
    <location>
        <begin position="526"/>
        <end position="535"/>
    </location>
</feature>
<keyword evidence="11" id="KW-0539">Nucleus</keyword>
<dbReference type="InterPro" id="IPR035979">
    <property type="entry name" value="RBD_domain_sf"/>
</dbReference>
<dbReference type="SUPFAM" id="SSF63570">
    <property type="entry name" value="PABC (PABP) domain"/>
    <property type="match status" value="1"/>
</dbReference>
<sequence length="672" mass="72387">MSTEAATAAPSTSVEAPAIPVAALAESSPANNTAAAQSASLYVGELEPSVTEAVLFELFNMIGPVASIRVCRDAVTRRSLGYGYVNYHNPEDCEQAIDTFNYTEIKGKPCRIMWSQRDPALRKNGSGNIFIKNLDAAIDNKALHDTFSAFGRILSCKVATDDGVSKGYGFVHFEKDESATNAINAVNGMLLNDKKVYVGYHVPRRERQSRVDELRAKFTNLYVKNIDESVDNAKFQELFEPYGNITSAVIAVDQEGKSRGFGFVNFASHDEAVKAVEGMHEAEVEGKKLFVSRAQKKVEREDELRRQYEQAKYEKLSKYHGVNLYVKNLEDDVDDDQLRQEFSVYGDITSAKVMRDENNNPKGFGFVCFSTPEEATKAVTEMNGRMLGSKPIYVAIAQRKDARRRELEAQAAQRSQLRMQPPMGMPTGAIPAPVYGAHPMYYNGPQAGYPPRGGMPGYQQPGMAPRTNRWSSNAPQGTQPGFPGANVPGQFNGAVPHAGYPAGQMGPGGRPTRGGRPGAPSASRGGAAGGRGGYASGAPGRQGNAPNRTGAKYQGPRHPGTQTAGQNATPTAAAGGESVEKTEGAGSSPDAATAEPSLTTTTLANAPPEDQKMMLGEALYPLIEEREAELAGKITGMLLEMDNSELLHLLEDTEARNAKIDEALAVLQQHQA</sequence>
<dbReference type="CDD" id="cd12380">
    <property type="entry name" value="RRM3_I_PABPs"/>
    <property type="match status" value="1"/>
</dbReference>
<dbReference type="SMART" id="SM00517">
    <property type="entry name" value="PolyA"/>
    <property type="match status" value="1"/>
</dbReference>
<dbReference type="InterPro" id="IPR034364">
    <property type="entry name" value="PABP_RRM1"/>
</dbReference>
<keyword evidence="18" id="KW-1185">Reference proteome</keyword>
<accession>A0A4Q0A1N2</accession>
<feature type="compositionally biased region" description="Polar residues" evidence="14">
    <location>
        <begin position="468"/>
        <end position="479"/>
    </location>
</feature>
<dbReference type="InterPro" id="IPR002004">
    <property type="entry name" value="PABP_HYD_C"/>
</dbReference>
<dbReference type="GO" id="GO:0006417">
    <property type="term" value="P:regulation of translation"/>
    <property type="evidence" value="ECO:0007669"/>
    <property type="project" value="UniProtKB-KW"/>
</dbReference>
<dbReference type="Pfam" id="PF00076">
    <property type="entry name" value="RRM_1"/>
    <property type="match status" value="4"/>
</dbReference>
<evidence type="ECO:0000256" key="1">
    <source>
        <dbReference type="ARBA" id="ARBA00004123"/>
    </source>
</evidence>
<evidence type="ECO:0000313" key="18">
    <source>
        <dbReference type="Proteomes" id="UP000268162"/>
    </source>
</evidence>
<dbReference type="CDD" id="cd12381">
    <property type="entry name" value="RRM4_I_PABPs"/>
    <property type="match status" value="1"/>
</dbReference>
<evidence type="ECO:0000256" key="6">
    <source>
        <dbReference type="ARBA" id="ARBA00022664"/>
    </source>
</evidence>
<dbReference type="FunFam" id="1.10.1900.10:FF:000004">
    <property type="entry name" value="Polyadenylate-binding protein"/>
    <property type="match status" value="1"/>
</dbReference>